<keyword evidence="2" id="KW-0378">Hydrolase</keyword>
<dbReference type="GO" id="GO:0046052">
    <property type="term" value="P:UTP catabolic process"/>
    <property type="evidence" value="ECO:0007669"/>
    <property type="project" value="TreeGrafter"/>
</dbReference>
<proteinExistence type="predicted"/>
<dbReference type="Proteomes" id="UP000243528">
    <property type="component" value="Unassembled WGS sequence"/>
</dbReference>
<dbReference type="FunFam" id="1.10.287.1080:FF:000001">
    <property type="entry name" value="Nucleoside triphosphate pyrophosphohydrolase"/>
    <property type="match status" value="1"/>
</dbReference>
<comment type="caution">
    <text evidence="2">The sequence shown here is derived from an EMBL/GenBank/DDBJ whole genome shotgun (WGS) entry which is preliminary data.</text>
</comment>
<dbReference type="Pfam" id="PF03819">
    <property type="entry name" value="MazG"/>
    <property type="match status" value="1"/>
</dbReference>
<dbReference type="InterPro" id="IPR011551">
    <property type="entry name" value="NTP_PyrPHydrolase_MazG"/>
</dbReference>
<dbReference type="GO" id="GO:0046047">
    <property type="term" value="P:TTP catabolic process"/>
    <property type="evidence" value="ECO:0007669"/>
    <property type="project" value="TreeGrafter"/>
</dbReference>
<evidence type="ECO:0000313" key="3">
    <source>
        <dbReference type="Proteomes" id="UP000243528"/>
    </source>
</evidence>
<keyword evidence="3" id="KW-1185">Reference proteome</keyword>
<dbReference type="OrthoDB" id="9808939at2"/>
<dbReference type="GO" id="GO:0046081">
    <property type="term" value="P:dUTP catabolic process"/>
    <property type="evidence" value="ECO:0007669"/>
    <property type="project" value="TreeGrafter"/>
</dbReference>
<dbReference type="SUPFAM" id="SSF101386">
    <property type="entry name" value="all-alpha NTP pyrophosphatases"/>
    <property type="match status" value="1"/>
</dbReference>
<evidence type="ECO:0000259" key="1">
    <source>
        <dbReference type="Pfam" id="PF03819"/>
    </source>
</evidence>
<dbReference type="InterPro" id="IPR048015">
    <property type="entry name" value="NTP-PPase_MazG-like_N"/>
</dbReference>
<dbReference type="GO" id="GO:0047429">
    <property type="term" value="F:nucleoside triphosphate diphosphatase activity"/>
    <property type="evidence" value="ECO:0007669"/>
    <property type="project" value="TreeGrafter"/>
</dbReference>
<reference evidence="2 3" key="1">
    <citation type="submission" date="2018-03" db="EMBL/GenBank/DDBJ databases">
        <title>Genomic Encyclopedia of Archaeal and Bacterial Type Strains, Phase II (KMG-II): from individual species to whole genera.</title>
        <authorList>
            <person name="Goeker M."/>
        </authorList>
    </citation>
    <scope>NUCLEOTIDE SEQUENCE [LARGE SCALE GENOMIC DNA]</scope>
    <source>
        <strain evidence="2 3">DSM 45211</strain>
    </source>
</reference>
<dbReference type="GO" id="GO:0006203">
    <property type="term" value="P:dGTP catabolic process"/>
    <property type="evidence" value="ECO:0007669"/>
    <property type="project" value="TreeGrafter"/>
</dbReference>
<dbReference type="GO" id="GO:0006950">
    <property type="term" value="P:response to stress"/>
    <property type="evidence" value="ECO:0007669"/>
    <property type="project" value="UniProtKB-ARBA"/>
</dbReference>
<dbReference type="GO" id="GO:0046076">
    <property type="term" value="P:dTTP catabolic process"/>
    <property type="evidence" value="ECO:0007669"/>
    <property type="project" value="TreeGrafter"/>
</dbReference>
<dbReference type="NCBIfam" id="TIGR00444">
    <property type="entry name" value="mazG"/>
    <property type="match status" value="1"/>
</dbReference>
<sequence>MTEARAAAPSGDARLVLLATSARVAPGLLSAAAWDALRSGTVCAADESHPQLPAVRAAGVRVRCDVPADAGALLDLVESGPVVWLLAPEGDDELVAAVRAEAGARGTRAPGVEVLDGSYDVPGARLLDLVSVMDRLRSPGGCPWDADQTHRSLATYLVEETYETLEAIETGDDAALREELGDLLLQVMFHARIAEERPAGAWSVDDVAADITAKLVRRHPHVFADTEVTGADDVGDRWEVLKRAEKQRDSAMDGVPLAQPALSLASKVLHRTEKARVDVRAPEAELPSLPDADAVGDVLLAAVAAARSQGIDAEQALRDAVRRFIATVHTTEREE</sequence>
<dbReference type="CDD" id="cd11528">
    <property type="entry name" value="NTP-PPase_MazG_Nterm"/>
    <property type="match status" value="1"/>
</dbReference>
<dbReference type="PANTHER" id="PTHR30522:SF0">
    <property type="entry name" value="NUCLEOSIDE TRIPHOSPHATE PYROPHOSPHOHYDROLASE"/>
    <property type="match status" value="1"/>
</dbReference>
<evidence type="ECO:0000313" key="2">
    <source>
        <dbReference type="EMBL" id="PSL04795.1"/>
    </source>
</evidence>
<name>A0A2P8E5P2_9ACTN</name>
<gene>
    <name evidence="2" type="ORF">CLV30_105262</name>
</gene>
<dbReference type="AlphaFoldDB" id="A0A2P8E5P2"/>
<protein>
    <submittedName>
        <fullName evidence="2">XTP/dITP diphosphohydrolase</fullName>
    </submittedName>
</protein>
<organism evidence="2 3">
    <name type="scientific">Haloactinopolyspora alba</name>
    <dbReference type="NCBI Taxonomy" id="648780"/>
    <lineage>
        <taxon>Bacteria</taxon>
        <taxon>Bacillati</taxon>
        <taxon>Actinomycetota</taxon>
        <taxon>Actinomycetes</taxon>
        <taxon>Jiangellales</taxon>
        <taxon>Jiangellaceae</taxon>
        <taxon>Haloactinopolyspora</taxon>
    </lineage>
</organism>
<dbReference type="EMBL" id="PYGE01000005">
    <property type="protein sequence ID" value="PSL04795.1"/>
    <property type="molecule type" value="Genomic_DNA"/>
</dbReference>
<dbReference type="PANTHER" id="PTHR30522">
    <property type="entry name" value="NUCLEOSIDE TRIPHOSPHATE PYROPHOSPHOHYDROLASE"/>
    <property type="match status" value="1"/>
</dbReference>
<dbReference type="RefSeq" id="WP_106536980.1">
    <property type="nucleotide sequence ID" value="NZ_PYGE01000005.1"/>
</dbReference>
<dbReference type="Gene3D" id="1.10.287.1080">
    <property type="entry name" value="MazG-like"/>
    <property type="match status" value="2"/>
</dbReference>
<accession>A0A2P8E5P2</accession>
<dbReference type="InterPro" id="IPR004518">
    <property type="entry name" value="MazG-like_dom"/>
</dbReference>
<dbReference type="GO" id="GO:0046061">
    <property type="term" value="P:dATP catabolic process"/>
    <property type="evidence" value="ECO:0007669"/>
    <property type="project" value="TreeGrafter"/>
</dbReference>
<feature type="domain" description="NTP pyrophosphohydrolase MazG-like" evidence="1">
    <location>
        <begin position="148"/>
        <end position="223"/>
    </location>
</feature>